<reference evidence="1" key="1">
    <citation type="journal article" date="2020" name="Stud. Mycol.">
        <title>101 Dothideomycetes genomes: a test case for predicting lifestyles and emergence of pathogens.</title>
        <authorList>
            <person name="Haridas S."/>
            <person name="Albert R."/>
            <person name="Binder M."/>
            <person name="Bloem J."/>
            <person name="Labutti K."/>
            <person name="Salamov A."/>
            <person name="Andreopoulos B."/>
            <person name="Baker S."/>
            <person name="Barry K."/>
            <person name="Bills G."/>
            <person name="Bluhm B."/>
            <person name="Cannon C."/>
            <person name="Castanera R."/>
            <person name="Culley D."/>
            <person name="Daum C."/>
            <person name="Ezra D."/>
            <person name="Gonzalez J."/>
            <person name="Henrissat B."/>
            <person name="Kuo A."/>
            <person name="Liang C."/>
            <person name="Lipzen A."/>
            <person name="Lutzoni F."/>
            <person name="Magnuson J."/>
            <person name="Mondo S."/>
            <person name="Nolan M."/>
            <person name="Ohm R."/>
            <person name="Pangilinan J."/>
            <person name="Park H.-J."/>
            <person name="Ramirez L."/>
            <person name="Alfaro M."/>
            <person name="Sun H."/>
            <person name="Tritt A."/>
            <person name="Yoshinaga Y."/>
            <person name="Zwiers L.-H."/>
            <person name="Turgeon B."/>
            <person name="Goodwin S."/>
            <person name="Spatafora J."/>
            <person name="Crous P."/>
            <person name="Grigoriev I."/>
        </authorList>
    </citation>
    <scope>NUCLEOTIDE SEQUENCE</scope>
    <source>
        <strain evidence="1">ATCC 16933</strain>
    </source>
</reference>
<name>A0A6A6P4U6_9PEZI</name>
<organism evidence="1 2">
    <name type="scientific">Lineolata rhizophorae</name>
    <dbReference type="NCBI Taxonomy" id="578093"/>
    <lineage>
        <taxon>Eukaryota</taxon>
        <taxon>Fungi</taxon>
        <taxon>Dikarya</taxon>
        <taxon>Ascomycota</taxon>
        <taxon>Pezizomycotina</taxon>
        <taxon>Dothideomycetes</taxon>
        <taxon>Dothideomycetes incertae sedis</taxon>
        <taxon>Lineolatales</taxon>
        <taxon>Lineolataceae</taxon>
        <taxon>Lineolata</taxon>
    </lineage>
</organism>
<evidence type="ECO:0000313" key="2">
    <source>
        <dbReference type="Proteomes" id="UP000799766"/>
    </source>
</evidence>
<proteinExistence type="predicted"/>
<dbReference type="Proteomes" id="UP000799766">
    <property type="component" value="Unassembled WGS sequence"/>
</dbReference>
<sequence>MQSSLYIQPSQVEIVLAQTIPSIFLPLLTFANPFRPSKIEATSLSHLSKKSSIQCPSSKIFKSHLPDFMPLRPNKPRHFITPTLYNFVPLRPHQPRNFLMPTSLKFSNQFPHSRNLPCHQIKSTTELHTTSTSSIKPLPIAAFTQASKNFLTAESSLAVKQNPDTSSSRYFKCRILPKACSFKMAFHCHTLLLSEAKCVQHAPACSQKTVNLYKLISPGAFEIPLIERSSITTLNYAGSTIFSKKLNLPPWRVLLRKHSKYDC</sequence>
<dbReference type="AlphaFoldDB" id="A0A6A6P4U6"/>
<dbReference type="EMBL" id="MU001676">
    <property type="protein sequence ID" value="KAF2459025.1"/>
    <property type="molecule type" value="Genomic_DNA"/>
</dbReference>
<accession>A0A6A6P4U6</accession>
<protein>
    <submittedName>
        <fullName evidence="1">Uncharacterized protein</fullName>
    </submittedName>
</protein>
<evidence type="ECO:0000313" key="1">
    <source>
        <dbReference type="EMBL" id="KAF2459025.1"/>
    </source>
</evidence>
<keyword evidence="2" id="KW-1185">Reference proteome</keyword>
<gene>
    <name evidence="1" type="ORF">BDY21DRAFT_199357</name>
</gene>